<dbReference type="CDD" id="cd04682">
    <property type="entry name" value="NUDIX_Hydrolase"/>
    <property type="match status" value="1"/>
</dbReference>
<evidence type="ECO:0000259" key="5">
    <source>
        <dbReference type="PROSITE" id="PS51462"/>
    </source>
</evidence>
<dbReference type="Gene3D" id="3.90.79.10">
    <property type="entry name" value="Nucleoside Triphosphate Pyrophosphohydrolase"/>
    <property type="match status" value="1"/>
</dbReference>
<keyword evidence="3" id="KW-0460">Magnesium</keyword>
<dbReference type="RefSeq" id="WP_059313836.1">
    <property type="nucleotide sequence ID" value="NZ_CP013987.1"/>
</dbReference>
<evidence type="ECO:0000256" key="3">
    <source>
        <dbReference type="ARBA" id="ARBA00022842"/>
    </source>
</evidence>
<comment type="cofactor">
    <cofactor evidence="1">
        <name>Mg(2+)</name>
        <dbReference type="ChEBI" id="CHEBI:18420"/>
    </cofactor>
</comment>
<evidence type="ECO:0000256" key="4">
    <source>
        <dbReference type="RuleBase" id="RU003476"/>
    </source>
</evidence>
<dbReference type="PROSITE" id="PS00893">
    <property type="entry name" value="NUDIX_BOX"/>
    <property type="match status" value="1"/>
</dbReference>
<evidence type="ECO:0000256" key="2">
    <source>
        <dbReference type="ARBA" id="ARBA00022801"/>
    </source>
</evidence>
<comment type="similarity">
    <text evidence="4">Belongs to the Nudix hydrolase family.</text>
</comment>
<evidence type="ECO:0000313" key="6">
    <source>
        <dbReference type="EMBL" id="ALZ83584.1"/>
    </source>
</evidence>
<keyword evidence="2 4" id="KW-0378">Hydrolase</keyword>
<dbReference type="InterPro" id="IPR020476">
    <property type="entry name" value="Nudix_hydrolase"/>
</dbReference>
<dbReference type="SUPFAM" id="SSF55811">
    <property type="entry name" value="Nudix"/>
    <property type="match status" value="1"/>
</dbReference>
<dbReference type="PRINTS" id="PR00502">
    <property type="entry name" value="NUDIXFAMILY"/>
</dbReference>
<gene>
    <name evidence="6" type="ORF">APT59_04960</name>
</gene>
<dbReference type="InterPro" id="IPR015797">
    <property type="entry name" value="NUDIX_hydrolase-like_dom_sf"/>
</dbReference>
<evidence type="ECO:0000313" key="7">
    <source>
        <dbReference type="Proteomes" id="UP000064137"/>
    </source>
</evidence>
<dbReference type="AlphaFoldDB" id="A0A0U4VK40"/>
<dbReference type="InterPro" id="IPR020084">
    <property type="entry name" value="NUDIX_hydrolase_CS"/>
</dbReference>
<dbReference type="Pfam" id="PF00293">
    <property type="entry name" value="NUDIX"/>
    <property type="match status" value="1"/>
</dbReference>
<sequence>MSLEAFNGAKLALLCADQILVYQRDDKPDIPWPGLWDLPGGGREDGETPERCALRELEEEFGLVLDESRLIWGRCYPPRQPGYLPSWLFAGVLSQADIAAIRFGDEGQDWRLMSVVDFLAHPQGVPHLQERLQHYLAERQKNGPAATGVS</sequence>
<name>A0A0U4VK40_9PSED</name>
<feature type="domain" description="Nudix hydrolase" evidence="5">
    <location>
        <begin position="1"/>
        <end position="138"/>
    </location>
</feature>
<dbReference type="PANTHER" id="PTHR43046:SF12">
    <property type="entry name" value="GDP-MANNOSE MANNOSYL HYDROLASE"/>
    <property type="match status" value="1"/>
</dbReference>
<dbReference type="KEGG" id="por:APT59_04960"/>
<accession>A0A0U4VK40</accession>
<evidence type="ECO:0000256" key="1">
    <source>
        <dbReference type="ARBA" id="ARBA00001946"/>
    </source>
</evidence>
<dbReference type="EMBL" id="CP013987">
    <property type="protein sequence ID" value="ALZ83584.1"/>
    <property type="molecule type" value="Genomic_DNA"/>
</dbReference>
<dbReference type="GO" id="GO:0016787">
    <property type="term" value="F:hydrolase activity"/>
    <property type="evidence" value="ECO:0007669"/>
    <property type="project" value="UniProtKB-KW"/>
</dbReference>
<dbReference type="PANTHER" id="PTHR43046">
    <property type="entry name" value="GDP-MANNOSE MANNOSYL HYDROLASE"/>
    <property type="match status" value="1"/>
</dbReference>
<protein>
    <submittedName>
        <fullName evidence="6">DNA mismatch repair protein MutT</fullName>
    </submittedName>
</protein>
<dbReference type="InterPro" id="IPR000086">
    <property type="entry name" value="NUDIX_hydrolase_dom"/>
</dbReference>
<dbReference type="PROSITE" id="PS51462">
    <property type="entry name" value="NUDIX"/>
    <property type="match status" value="1"/>
</dbReference>
<dbReference type="OrthoDB" id="289720at2"/>
<reference evidence="6 7" key="1">
    <citation type="submission" date="2016-01" db="EMBL/GenBank/DDBJ databases">
        <title>Annotation of Pseudomonas oryzihabitans USDA-ARS-USMARC-56511.</title>
        <authorList>
            <person name="Harhay G.P."/>
            <person name="Harhay D.M."/>
            <person name="Smith T.P.L."/>
            <person name="Bono J.L."/>
            <person name="Heaton M.P."/>
            <person name="Clawson M.L."/>
            <person name="Chitko-Mckown C.G."/>
            <person name="Capik S.F."/>
            <person name="DeDonder K.D."/>
            <person name="Apley M.D."/>
            <person name="Lubbers B.V."/>
            <person name="White B.J."/>
            <person name="Larson R.L."/>
        </authorList>
    </citation>
    <scope>NUCLEOTIDE SEQUENCE [LARGE SCALE GENOMIC DNA]</scope>
    <source>
        <strain evidence="6 7">USDA-ARS-USMARC-56511</strain>
    </source>
</reference>
<organism evidence="6 7">
    <name type="scientific">Pseudomonas oryzihabitans</name>
    <dbReference type="NCBI Taxonomy" id="47885"/>
    <lineage>
        <taxon>Bacteria</taxon>
        <taxon>Pseudomonadati</taxon>
        <taxon>Pseudomonadota</taxon>
        <taxon>Gammaproteobacteria</taxon>
        <taxon>Pseudomonadales</taxon>
        <taxon>Pseudomonadaceae</taxon>
        <taxon>Pseudomonas</taxon>
    </lineage>
</organism>
<dbReference type="Proteomes" id="UP000064137">
    <property type="component" value="Chromosome"/>
</dbReference>
<proteinExistence type="inferred from homology"/>